<dbReference type="GO" id="GO:0005737">
    <property type="term" value="C:cytoplasm"/>
    <property type="evidence" value="ECO:0007669"/>
    <property type="project" value="TreeGrafter"/>
</dbReference>
<evidence type="ECO:0000256" key="9">
    <source>
        <dbReference type="ARBA" id="ARBA00032024"/>
    </source>
</evidence>
<dbReference type="GO" id="GO:0050661">
    <property type="term" value="F:NADP binding"/>
    <property type="evidence" value="ECO:0007669"/>
    <property type="project" value="TreeGrafter"/>
</dbReference>
<dbReference type="AlphaFoldDB" id="A0A2B2FZB5"/>
<evidence type="ECO:0000256" key="8">
    <source>
        <dbReference type="ARBA" id="ARBA00023002"/>
    </source>
</evidence>
<dbReference type="NCBIfam" id="NF005090">
    <property type="entry name" value="PRK06522.2-1"/>
    <property type="match status" value="1"/>
</dbReference>
<dbReference type="RefSeq" id="WP_097904436.1">
    <property type="nucleotide sequence ID" value="NZ_JAUCFW010000007.1"/>
</dbReference>
<dbReference type="PANTHER" id="PTHR43765">
    <property type="entry name" value="2-DEHYDROPANTOATE 2-REDUCTASE-RELATED"/>
    <property type="match status" value="1"/>
</dbReference>
<dbReference type="InterPro" id="IPR003710">
    <property type="entry name" value="ApbA"/>
</dbReference>
<dbReference type="PANTHER" id="PTHR43765:SF2">
    <property type="entry name" value="2-DEHYDROPANTOATE 2-REDUCTASE"/>
    <property type="match status" value="1"/>
</dbReference>
<dbReference type="NCBIfam" id="TIGR00745">
    <property type="entry name" value="apbA_panE"/>
    <property type="match status" value="1"/>
</dbReference>
<evidence type="ECO:0000313" key="16">
    <source>
        <dbReference type="Proteomes" id="UP000220006"/>
    </source>
</evidence>
<evidence type="ECO:0000256" key="6">
    <source>
        <dbReference type="ARBA" id="ARBA00022655"/>
    </source>
</evidence>
<organism evidence="15 17">
    <name type="scientific">Bacillus cereus</name>
    <dbReference type="NCBI Taxonomy" id="1396"/>
    <lineage>
        <taxon>Bacteria</taxon>
        <taxon>Bacillati</taxon>
        <taxon>Bacillota</taxon>
        <taxon>Bacilli</taxon>
        <taxon>Bacillales</taxon>
        <taxon>Bacillaceae</taxon>
        <taxon>Bacillus</taxon>
        <taxon>Bacillus cereus group</taxon>
    </lineage>
</organism>
<dbReference type="InterPro" id="IPR013332">
    <property type="entry name" value="KPR_N"/>
</dbReference>
<keyword evidence="7 11" id="KW-0521">NADP</keyword>
<dbReference type="InterPro" id="IPR013328">
    <property type="entry name" value="6PGD_dom2"/>
</dbReference>
<name>A0A2B2FZB5_BACCE</name>
<dbReference type="Gene3D" id="3.40.50.720">
    <property type="entry name" value="NAD(P)-binding Rossmann-like Domain"/>
    <property type="match status" value="1"/>
</dbReference>
<dbReference type="InterPro" id="IPR013752">
    <property type="entry name" value="KPA_reductase"/>
</dbReference>
<evidence type="ECO:0000313" key="15">
    <source>
        <dbReference type="EMBL" id="PES95517.1"/>
    </source>
</evidence>
<evidence type="ECO:0000256" key="3">
    <source>
        <dbReference type="ARBA" id="ARBA00007870"/>
    </source>
</evidence>
<dbReference type="Pfam" id="PF08546">
    <property type="entry name" value="ApbA_C"/>
    <property type="match status" value="1"/>
</dbReference>
<dbReference type="GO" id="GO:0015940">
    <property type="term" value="P:pantothenate biosynthetic process"/>
    <property type="evidence" value="ECO:0007669"/>
    <property type="project" value="UniProtKB-UniPathway"/>
</dbReference>
<dbReference type="SUPFAM" id="SSF48179">
    <property type="entry name" value="6-phosphogluconate dehydrogenase C-terminal domain-like"/>
    <property type="match status" value="1"/>
</dbReference>
<evidence type="ECO:0000259" key="13">
    <source>
        <dbReference type="Pfam" id="PF08546"/>
    </source>
</evidence>
<protein>
    <recommendedName>
        <fullName evidence="5 11">2-dehydropantoate 2-reductase</fullName>
        <ecNumber evidence="4 11">1.1.1.169</ecNumber>
    </recommendedName>
    <alternativeName>
        <fullName evidence="9 11">Ketopantoate reductase</fullName>
    </alternativeName>
</protein>
<dbReference type="Proteomes" id="UP000220900">
    <property type="component" value="Unassembled WGS sequence"/>
</dbReference>
<evidence type="ECO:0000256" key="10">
    <source>
        <dbReference type="ARBA" id="ARBA00048793"/>
    </source>
</evidence>
<comment type="function">
    <text evidence="1 11">Catalyzes the NADPH-dependent reduction of ketopantoate into pantoic acid.</text>
</comment>
<feature type="domain" description="Ketopantoate reductase N-terminal" evidence="12">
    <location>
        <begin position="5"/>
        <end position="148"/>
    </location>
</feature>
<dbReference type="SUPFAM" id="SSF51735">
    <property type="entry name" value="NAD(P)-binding Rossmann-fold domains"/>
    <property type="match status" value="1"/>
</dbReference>
<dbReference type="Gene3D" id="1.10.1040.10">
    <property type="entry name" value="N-(1-d-carboxylethyl)-l-norvaline Dehydrogenase, domain 2"/>
    <property type="match status" value="1"/>
</dbReference>
<reference evidence="16 17" key="1">
    <citation type="submission" date="2017-09" db="EMBL/GenBank/DDBJ databases">
        <title>Large-scale bioinformatics analysis of Bacillus genomes uncovers conserved roles of natural products in bacterial physiology.</title>
        <authorList>
            <consortium name="Agbiome Team Llc"/>
            <person name="Bleich R.M."/>
            <person name="Grubbs K.J."/>
            <person name="Santa Maria K.C."/>
            <person name="Allen S.E."/>
            <person name="Farag S."/>
            <person name="Shank E.A."/>
            <person name="Bowers A."/>
        </authorList>
    </citation>
    <scope>NUCLEOTIDE SEQUENCE [LARGE SCALE GENOMIC DNA]</scope>
    <source>
        <strain evidence="15 17">AFS002368</strain>
        <strain evidence="14 16">AFS096845</strain>
    </source>
</reference>
<evidence type="ECO:0000313" key="17">
    <source>
        <dbReference type="Proteomes" id="UP000220900"/>
    </source>
</evidence>
<evidence type="ECO:0000256" key="2">
    <source>
        <dbReference type="ARBA" id="ARBA00004994"/>
    </source>
</evidence>
<evidence type="ECO:0000256" key="1">
    <source>
        <dbReference type="ARBA" id="ARBA00002919"/>
    </source>
</evidence>
<accession>A0A2B2FZB5</accession>
<dbReference type="EMBL" id="NVLK01000030">
    <property type="protein sequence ID" value="PEC21180.1"/>
    <property type="molecule type" value="Genomic_DNA"/>
</dbReference>
<evidence type="ECO:0000256" key="5">
    <source>
        <dbReference type="ARBA" id="ARBA00019465"/>
    </source>
</evidence>
<evidence type="ECO:0000256" key="11">
    <source>
        <dbReference type="RuleBase" id="RU362068"/>
    </source>
</evidence>
<dbReference type="NCBIfam" id="NF005093">
    <property type="entry name" value="PRK06522.2-4"/>
    <property type="match status" value="1"/>
</dbReference>
<comment type="caution">
    <text evidence="15">The sequence shown here is derived from an EMBL/GenBank/DDBJ whole genome shotgun (WGS) entry which is preliminary data.</text>
</comment>
<dbReference type="InterPro" id="IPR036291">
    <property type="entry name" value="NAD(P)-bd_dom_sf"/>
</dbReference>
<evidence type="ECO:0000313" key="14">
    <source>
        <dbReference type="EMBL" id="PEC21180.1"/>
    </source>
</evidence>
<keyword evidence="8 11" id="KW-0560">Oxidoreductase</keyword>
<sequence length="296" mass="33654">MKMKIGIVGPGAIGLLYTFYLQKSNQDVTLFTRTAKQSEELNVTGVTCVMDGERETVFPSVLPIESMPNQKLDYIFIAVKQYHITDILPFVQGESSLIFLQNGMSHLHAMQKIENENIAVGIVEHGAKKEGIHTVQHTGIGVTKFGVVRGPSIHFQKIFNCFSFPYFPIQLESDWKDVMHKKLVVNVCINPLTALLRVQNGELISNPFFYQMMEQVFQEVVFLVKEEKEIVWQMVQRVCERTSRNTSSMLADVRANRQTEINAIIGYVLEEAKKQQRPVPTLQFLFEAIKGLEGKV</sequence>
<feature type="domain" description="Ketopantoate reductase C-terminal" evidence="13">
    <location>
        <begin position="174"/>
        <end position="293"/>
    </location>
</feature>
<dbReference type="EC" id="1.1.1.169" evidence="4 11"/>
<dbReference type="Proteomes" id="UP000220006">
    <property type="component" value="Unassembled WGS sequence"/>
</dbReference>
<evidence type="ECO:0000256" key="7">
    <source>
        <dbReference type="ARBA" id="ARBA00022857"/>
    </source>
</evidence>
<dbReference type="InterPro" id="IPR050838">
    <property type="entry name" value="Ketopantoate_reductase"/>
</dbReference>
<comment type="similarity">
    <text evidence="3 11">Belongs to the ketopantoate reductase family.</text>
</comment>
<dbReference type="GO" id="GO:0008677">
    <property type="term" value="F:2-dehydropantoate 2-reductase activity"/>
    <property type="evidence" value="ECO:0007669"/>
    <property type="project" value="UniProtKB-EC"/>
</dbReference>
<evidence type="ECO:0000256" key="4">
    <source>
        <dbReference type="ARBA" id="ARBA00013014"/>
    </source>
</evidence>
<comment type="pathway">
    <text evidence="2 11">Cofactor biosynthesis; (R)-pantothenate biosynthesis; (R)-pantoate from 3-methyl-2-oxobutanoate: step 2/2.</text>
</comment>
<keyword evidence="6 11" id="KW-0566">Pantothenate biosynthesis</keyword>
<evidence type="ECO:0000259" key="12">
    <source>
        <dbReference type="Pfam" id="PF02558"/>
    </source>
</evidence>
<comment type="catalytic activity">
    <reaction evidence="10 11">
        <text>(R)-pantoate + NADP(+) = 2-dehydropantoate + NADPH + H(+)</text>
        <dbReference type="Rhea" id="RHEA:16233"/>
        <dbReference type="ChEBI" id="CHEBI:11561"/>
        <dbReference type="ChEBI" id="CHEBI:15378"/>
        <dbReference type="ChEBI" id="CHEBI:15980"/>
        <dbReference type="ChEBI" id="CHEBI:57783"/>
        <dbReference type="ChEBI" id="CHEBI:58349"/>
        <dbReference type="EC" id="1.1.1.169"/>
    </reaction>
</comment>
<dbReference type="UniPathway" id="UPA00028">
    <property type="reaction ID" value="UER00004"/>
</dbReference>
<dbReference type="InterPro" id="IPR008927">
    <property type="entry name" value="6-PGluconate_DH-like_C_sf"/>
</dbReference>
<dbReference type="Pfam" id="PF02558">
    <property type="entry name" value="ApbA"/>
    <property type="match status" value="1"/>
</dbReference>
<gene>
    <name evidence="15" type="ORF">CN491_11595</name>
    <name evidence="14" type="ORF">COM96_14795</name>
</gene>
<dbReference type="EMBL" id="NTZF01000009">
    <property type="protein sequence ID" value="PES95517.1"/>
    <property type="molecule type" value="Genomic_DNA"/>
</dbReference>
<proteinExistence type="inferred from homology"/>